<dbReference type="Proteomes" id="UP000839575">
    <property type="component" value="Unassembled WGS sequence"/>
</dbReference>
<evidence type="ECO:0000313" key="1">
    <source>
        <dbReference type="EMBL" id="EBP4002245.1"/>
    </source>
</evidence>
<name>A0A3Z7EN43_SALET</name>
<dbReference type="EMBL" id="AAGLPX010000119">
    <property type="protein sequence ID" value="EBP4002245.1"/>
    <property type="molecule type" value="Genomic_DNA"/>
</dbReference>
<comment type="caution">
    <text evidence="1">The sequence shown here is derived from an EMBL/GenBank/DDBJ whole genome shotgun (WGS) entry which is preliminary data.</text>
</comment>
<dbReference type="AlphaFoldDB" id="A0A3Z7EN43"/>
<proteinExistence type="predicted"/>
<protein>
    <submittedName>
        <fullName evidence="1">Uncharacterized protein</fullName>
    </submittedName>
</protein>
<organism evidence="1">
    <name type="scientific">Salmonella enterica I</name>
    <dbReference type="NCBI Taxonomy" id="59201"/>
    <lineage>
        <taxon>Bacteria</taxon>
        <taxon>Pseudomonadati</taxon>
        <taxon>Pseudomonadota</taxon>
        <taxon>Gammaproteobacteria</taxon>
        <taxon>Enterobacterales</taxon>
        <taxon>Enterobacteriaceae</taxon>
        <taxon>Salmonella</taxon>
    </lineage>
</organism>
<gene>
    <name evidence="1" type="ORF">S301_27260</name>
</gene>
<reference evidence="1" key="1">
    <citation type="submission" date="2018-07" db="EMBL/GenBank/DDBJ databases">
        <authorList>
            <consortium name="GenomeTrakr network: Whole genome sequencing for foodborne pathogen traceback"/>
        </authorList>
    </citation>
    <scope>NUCLEOTIDE SEQUENCE [LARGE SCALE GENOMIC DNA]</scope>
    <source>
        <strain evidence="1">CFSAN002851</strain>
    </source>
</reference>
<sequence>MSVGNAEPKNPQAADYKIYARLDGGESLESIIATPPTTKYGKLTCENNIRQEYGFWKRWRKKNPKL</sequence>
<accession>A0A3Z7EN43</accession>